<dbReference type="SMART" id="SM00956">
    <property type="entry name" value="RQC"/>
    <property type="match status" value="1"/>
</dbReference>
<evidence type="ECO:0000256" key="1">
    <source>
        <dbReference type="ARBA" id="ARBA00022741"/>
    </source>
</evidence>
<dbReference type="GO" id="GO:0043138">
    <property type="term" value="F:3'-5' DNA helicase activity"/>
    <property type="evidence" value="ECO:0007669"/>
    <property type="project" value="InterPro"/>
</dbReference>
<dbReference type="Pfam" id="PF00270">
    <property type="entry name" value="DEAD"/>
    <property type="match status" value="1"/>
</dbReference>
<dbReference type="InterPro" id="IPR001650">
    <property type="entry name" value="Helicase_C-like"/>
</dbReference>
<dbReference type="PROSITE" id="PS51192">
    <property type="entry name" value="HELICASE_ATP_BIND_1"/>
    <property type="match status" value="1"/>
</dbReference>
<keyword evidence="4" id="KW-0067">ATP-binding</keyword>
<evidence type="ECO:0000256" key="2">
    <source>
        <dbReference type="ARBA" id="ARBA00022801"/>
    </source>
</evidence>
<dbReference type="GO" id="GO:0000724">
    <property type="term" value="P:double-strand break repair via homologous recombination"/>
    <property type="evidence" value="ECO:0007669"/>
    <property type="project" value="TreeGrafter"/>
</dbReference>
<dbReference type="InterPro" id="IPR018982">
    <property type="entry name" value="RQC_domain"/>
</dbReference>
<dbReference type="SUPFAM" id="SSF52540">
    <property type="entry name" value="P-loop containing nucleoside triphosphate hydrolases"/>
    <property type="match status" value="1"/>
</dbReference>
<gene>
    <name evidence="7" type="ORF">Satyrvirus3_19</name>
</gene>
<reference evidence="7" key="1">
    <citation type="submission" date="2018-10" db="EMBL/GenBank/DDBJ databases">
        <title>Hidden diversity of soil giant viruses.</title>
        <authorList>
            <person name="Schulz F."/>
            <person name="Alteio L."/>
            <person name="Goudeau D."/>
            <person name="Ryan E.M."/>
            <person name="Malmstrom R.R."/>
            <person name="Blanchard J."/>
            <person name="Woyke T."/>
        </authorList>
    </citation>
    <scope>NUCLEOTIDE SEQUENCE</scope>
    <source>
        <strain evidence="7">SAV1</strain>
    </source>
</reference>
<dbReference type="CDD" id="cd17920">
    <property type="entry name" value="DEXHc_RecQ"/>
    <property type="match status" value="1"/>
</dbReference>
<dbReference type="PANTHER" id="PTHR13710">
    <property type="entry name" value="DNA HELICASE RECQ FAMILY MEMBER"/>
    <property type="match status" value="1"/>
</dbReference>
<dbReference type="GO" id="GO:0003676">
    <property type="term" value="F:nucleic acid binding"/>
    <property type="evidence" value="ECO:0007669"/>
    <property type="project" value="InterPro"/>
</dbReference>
<feature type="domain" description="Helicase ATP-binding" evidence="5">
    <location>
        <begin position="46"/>
        <end position="214"/>
    </location>
</feature>
<dbReference type="GO" id="GO:0006260">
    <property type="term" value="P:DNA replication"/>
    <property type="evidence" value="ECO:0007669"/>
    <property type="project" value="InterPro"/>
</dbReference>
<name>A0A3G5AD91_9VIRU</name>
<dbReference type="PANTHER" id="PTHR13710:SF120">
    <property type="entry name" value="BIFUNCTIONAL 3'-5' EXONUCLEASE_ATP-DEPENDENT HELICASE WRN"/>
    <property type="match status" value="1"/>
</dbReference>
<dbReference type="SMART" id="SM00490">
    <property type="entry name" value="HELICc"/>
    <property type="match status" value="1"/>
</dbReference>
<evidence type="ECO:0000313" key="7">
    <source>
        <dbReference type="EMBL" id="AYV85088.1"/>
    </source>
</evidence>
<dbReference type="GO" id="GO:0016787">
    <property type="term" value="F:hydrolase activity"/>
    <property type="evidence" value="ECO:0007669"/>
    <property type="project" value="UniProtKB-KW"/>
</dbReference>
<accession>A0A3G5AD91</accession>
<protein>
    <submittedName>
        <fullName evidence="7">Putative ATP-dependent RNA helicase</fullName>
    </submittedName>
</protein>
<evidence type="ECO:0000259" key="6">
    <source>
        <dbReference type="PROSITE" id="PS51194"/>
    </source>
</evidence>
<feature type="domain" description="Helicase C-terminal" evidence="6">
    <location>
        <begin position="230"/>
        <end position="386"/>
    </location>
</feature>
<organism evidence="7">
    <name type="scientific">Satyrvirus sp</name>
    <dbReference type="NCBI Taxonomy" id="2487771"/>
    <lineage>
        <taxon>Viruses</taxon>
        <taxon>Varidnaviria</taxon>
        <taxon>Bamfordvirae</taxon>
        <taxon>Nucleocytoviricota</taxon>
        <taxon>Megaviricetes</taxon>
        <taxon>Imitervirales</taxon>
        <taxon>Mimiviridae</taxon>
        <taxon>Megamimivirinae</taxon>
    </lineage>
</organism>
<evidence type="ECO:0000256" key="4">
    <source>
        <dbReference type="ARBA" id="ARBA00022840"/>
    </source>
</evidence>
<dbReference type="SUPFAM" id="SSF46785">
    <property type="entry name" value="Winged helix' DNA-binding domain"/>
    <property type="match status" value="1"/>
</dbReference>
<dbReference type="InterPro" id="IPR014001">
    <property type="entry name" value="Helicase_ATP-bd"/>
</dbReference>
<dbReference type="SMART" id="SM00487">
    <property type="entry name" value="DEXDc"/>
    <property type="match status" value="1"/>
</dbReference>
<dbReference type="PROSITE" id="PS51194">
    <property type="entry name" value="HELICASE_CTER"/>
    <property type="match status" value="1"/>
</dbReference>
<dbReference type="InterPro" id="IPR004589">
    <property type="entry name" value="DNA_helicase_ATP-dep_RecQ"/>
</dbReference>
<dbReference type="Gene3D" id="3.40.50.300">
    <property type="entry name" value="P-loop containing nucleotide triphosphate hydrolases"/>
    <property type="match status" value="2"/>
</dbReference>
<dbReference type="GO" id="GO:0009378">
    <property type="term" value="F:four-way junction helicase activity"/>
    <property type="evidence" value="ECO:0007669"/>
    <property type="project" value="TreeGrafter"/>
</dbReference>
<dbReference type="Pfam" id="PF09382">
    <property type="entry name" value="RQC"/>
    <property type="match status" value="1"/>
</dbReference>
<sequence length="557" mass="64128">MDMNMDMDMDPYEKLKMNTKRYKKIKNLLKVVYGYNSFRPKQYEIINRIILGEDVCAILFTGLGKSITFQISALYLDEPAIIISPLISLMDDQRIILDKLGISSCCYNSNVPNKMDLRNEILQFKYKLIYITPEAIVNMKDFLKKLYDMQGISLVAIDEAHCISSYGFDFRKSYRELTFLKEILPNTPILALTATATNIVGKDICKVLRLKTKKGELIKTSFDRPNLYLEVKQKSKNVDNDIIPIINKYADESIIIYCVTKKETSKIAEILKTHKIKCGIYHSGLDYDEKIETHQNFIKGNINVVVATIAFGMGINKLDVRVIIHYGSPQSLESYYQEVGRAGRDGKKSYCYAFYNFRDFKIQEMLISTSDNTLYQKTQLQLLGKMKQYLTTKQCRKQVLLDYFDENLENKCNFCDNCLGPHIKTETKIATTKQNVHKETKYLIDLIESIKNKSFGIGMYINILRGSNSKTITPAMKKTKFYGAGKHRSLAWWKELVDNLIKLEYLEYVYLKSGNFPVQVIKTTKKATTWANMADLDDVLNGMAVEKLEPMEMATSI</sequence>
<dbReference type="EMBL" id="MK072439">
    <property type="protein sequence ID" value="AYV85088.1"/>
    <property type="molecule type" value="Genomic_DNA"/>
</dbReference>
<dbReference type="InterPro" id="IPR011545">
    <property type="entry name" value="DEAD/DEAH_box_helicase_dom"/>
</dbReference>
<dbReference type="InterPro" id="IPR032284">
    <property type="entry name" value="RecQ_Zn-bd"/>
</dbReference>
<keyword evidence="2" id="KW-0378">Hydrolase</keyword>
<keyword evidence="3 7" id="KW-0347">Helicase</keyword>
<keyword evidence="1" id="KW-0547">Nucleotide-binding</keyword>
<evidence type="ECO:0000256" key="3">
    <source>
        <dbReference type="ARBA" id="ARBA00022806"/>
    </source>
</evidence>
<dbReference type="InterPro" id="IPR027417">
    <property type="entry name" value="P-loop_NTPase"/>
</dbReference>
<dbReference type="Gene3D" id="1.10.10.10">
    <property type="entry name" value="Winged helix-like DNA-binding domain superfamily/Winged helix DNA-binding domain"/>
    <property type="match status" value="1"/>
</dbReference>
<dbReference type="GO" id="GO:0005524">
    <property type="term" value="F:ATP binding"/>
    <property type="evidence" value="ECO:0007669"/>
    <property type="project" value="UniProtKB-KW"/>
</dbReference>
<dbReference type="Pfam" id="PF00271">
    <property type="entry name" value="Helicase_C"/>
    <property type="match status" value="1"/>
</dbReference>
<dbReference type="NCBIfam" id="TIGR00614">
    <property type="entry name" value="recQ_fam"/>
    <property type="match status" value="1"/>
</dbReference>
<dbReference type="Pfam" id="PF16124">
    <property type="entry name" value="RecQ_Zn_bind"/>
    <property type="match status" value="1"/>
</dbReference>
<proteinExistence type="predicted"/>
<dbReference type="InterPro" id="IPR036390">
    <property type="entry name" value="WH_DNA-bd_sf"/>
</dbReference>
<dbReference type="InterPro" id="IPR036388">
    <property type="entry name" value="WH-like_DNA-bd_sf"/>
</dbReference>
<evidence type="ECO:0000259" key="5">
    <source>
        <dbReference type="PROSITE" id="PS51192"/>
    </source>
</evidence>